<dbReference type="SUPFAM" id="SSF81296">
    <property type="entry name" value="E set domains"/>
    <property type="match status" value="1"/>
</dbReference>
<name>A0A0B6ZM15_9EUPU</name>
<dbReference type="GO" id="GO:0005886">
    <property type="term" value="C:plasma membrane"/>
    <property type="evidence" value="ECO:0007669"/>
    <property type="project" value="TreeGrafter"/>
</dbReference>
<dbReference type="Pfam" id="PF01007">
    <property type="entry name" value="IRK"/>
    <property type="match status" value="1"/>
</dbReference>
<dbReference type="GO" id="GO:0034702">
    <property type="term" value="C:monoatomic ion channel complex"/>
    <property type="evidence" value="ECO:0007669"/>
    <property type="project" value="UniProtKB-KW"/>
</dbReference>
<evidence type="ECO:0000256" key="7">
    <source>
        <dbReference type="ARBA" id="ARBA00022989"/>
    </source>
</evidence>
<evidence type="ECO:0000256" key="5">
    <source>
        <dbReference type="ARBA" id="ARBA00022882"/>
    </source>
</evidence>
<sequence length="399" mass="45952">MDDVIDTNTTEGHGTELSNRRVNNRRTLIRKEGQSNLIFKGIKQKRVRYLKDIYITLLDIKWRWAFLILFSGFLGSYFFFSVIYYLMSYIHGDIANADDPNYTPCIVNLKSYLDALLFSIETQSTLGYGTIYPHAECSGTVPVVFLQITLGFLIETMLLGFVFVKVARPKHRRHTLIFSQHACICKEDNYLTLQIRVGDIRNTHLIDTHLYGVLVKRHVSEEKYVYPLFQHEIEFEAHGMGDRLFLIWPMVLRHKITSESPLYTLTPNDYQEDNFQLLILLEGTIESTGEMVQARTSFTNSEILWGHRFAPIEEYDDKNDKWCIDFIKFNDVIPSTTPRCSAKNMNEQKSRTDAGEPEDGSPSTSGTDVDNISDSMSEAVPIFFCTKSAVEEEEKKVLL</sequence>
<evidence type="ECO:0000256" key="12">
    <source>
        <dbReference type="RuleBase" id="RU003822"/>
    </source>
</evidence>
<dbReference type="PANTHER" id="PTHR11767:SF102">
    <property type="entry name" value="INWARDLY RECTIFYING POTASSIUM CHANNEL 1, ISOFORM F"/>
    <property type="match status" value="1"/>
</dbReference>
<keyword evidence="10 12" id="KW-0407">Ion channel</keyword>
<dbReference type="Gene3D" id="1.10.287.70">
    <property type="match status" value="1"/>
</dbReference>
<evidence type="ECO:0000256" key="3">
    <source>
        <dbReference type="ARBA" id="ARBA00022538"/>
    </source>
</evidence>
<feature type="site" description="Role in the control of polyamine-mediated channel gating and in the blocking by intracellular magnesium" evidence="11">
    <location>
        <position position="155"/>
    </location>
</feature>
<evidence type="ECO:0000256" key="9">
    <source>
        <dbReference type="ARBA" id="ARBA00023136"/>
    </source>
</evidence>
<keyword evidence="4 12" id="KW-0812">Transmembrane</keyword>
<dbReference type="PANTHER" id="PTHR11767">
    <property type="entry name" value="INWARD RECTIFIER POTASSIUM CHANNEL"/>
    <property type="match status" value="1"/>
</dbReference>
<evidence type="ECO:0000256" key="10">
    <source>
        <dbReference type="ARBA" id="ARBA00023303"/>
    </source>
</evidence>
<evidence type="ECO:0000256" key="6">
    <source>
        <dbReference type="ARBA" id="ARBA00022958"/>
    </source>
</evidence>
<dbReference type="GO" id="GO:1990573">
    <property type="term" value="P:potassium ion import across plasma membrane"/>
    <property type="evidence" value="ECO:0007669"/>
    <property type="project" value="TreeGrafter"/>
</dbReference>
<evidence type="ECO:0000256" key="11">
    <source>
        <dbReference type="PIRSR" id="PIRSR005465-1"/>
    </source>
</evidence>
<dbReference type="Pfam" id="PF17655">
    <property type="entry name" value="IRK_C"/>
    <property type="match status" value="1"/>
</dbReference>
<evidence type="ECO:0000256" key="13">
    <source>
        <dbReference type="SAM" id="MobiDB-lite"/>
    </source>
</evidence>
<comment type="similarity">
    <text evidence="12">Belongs to the inward rectifier-type potassium channel (TC 1.A.2.1) family.</text>
</comment>
<keyword evidence="6 12" id="KW-0630">Potassium</keyword>
<evidence type="ECO:0000313" key="17">
    <source>
        <dbReference type="EMBL" id="CEK69533.1"/>
    </source>
</evidence>
<feature type="domain" description="Potassium channel inwardly rectifying transmembrane" evidence="15">
    <location>
        <begin position="29"/>
        <end position="169"/>
    </location>
</feature>
<comment type="subcellular location">
    <subcellularLocation>
        <location evidence="1 12">Membrane</location>
        <topology evidence="1 12">Multi-pass membrane protein</topology>
    </subcellularLocation>
</comment>
<dbReference type="InterPro" id="IPR014756">
    <property type="entry name" value="Ig_E-set"/>
</dbReference>
<dbReference type="PIRSF" id="PIRSF005465">
    <property type="entry name" value="GIRK_kir"/>
    <property type="match status" value="1"/>
</dbReference>
<feature type="region of interest" description="Disordered" evidence="13">
    <location>
        <begin position="338"/>
        <end position="373"/>
    </location>
</feature>
<evidence type="ECO:0000256" key="2">
    <source>
        <dbReference type="ARBA" id="ARBA00022448"/>
    </source>
</evidence>
<feature type="compositionally biased region" description="Polar residues" evidence="13">
    <location>
        <begin position="361"/>
        <end position="373"/>
    </location>
</feature>
<evidence type="ECO:0000256" key="8">
    <source>
        <dbReference type="ARBA" id="ARBA00023065"/>
    </source>
</evidence>
<protein>
    <recommendedName>
        <fullName evidence="18">Inward rectifier potassium channel C-terminal domain-containing protein</fullName>
    </recommendedName>
</protein>
<dbReference type="InterPro" id="IPR040445">
    <property type="entry name" value="Kir_TM"/>
</dbReference>
<accession>A0A0B6ZM15</accession>
<evidence type="ECO:0000256" key="14">
    <source>
        <dbReference type="SAM" id="Phobius"/>
    </source>
</evidence>
<organism evidence="17">
    <name type="scientific">Arion vulgaris</name>
    <dbReference type="NCBI Taxonomy" id="1028688"/>
    <lineage>
        <taxon>Eukaryota</taxon>
        <taxon>Metazoa</taxon>
        <taxon>Spiralia</taxon>
        <taxon>Lophotrochozoa</taxon>
        <taxon>Mollusca</taxon>
        <taxon>Gastropoda</taxon>
        <taxon>Heterobranchia</taxon>
        <taxon>Euthyneura</taxon>
        <taxon>Panpulmonata</taxon>
        <taxon>Eupulmonata</taxon>
        <taxon>Stylommatophora</taxon>
        <taxon>Helicina</taxon>
        <taxon>Arionoidea</taxon>
        <taxon>Arionidae</taxon>
        <taxon>Arion</taxon>
    </lineage>
</organism>
<dbReference type="EMBL" id="HACG01022668">
    <property type="protein sequence ID" value="CEK69533.1"/>
    <property type="molecule type" value="Transcribed_RNA"/>
</dbReference>
<keyword evidence="9 14" id="KW-0472">Membrane</keyword>
<dbReference type="PRINTS" id="PR01320">
    <property type="entry name" value="KIRCHANNEL"/>
</dbReference>
<evidence type="ECO:0000256" key="1">
    <source>
        <dbReference type="ARBA" id="ARBA00004141"/>
    </source>
</evidence>
<dbReference type="InterPro" id="IPR041647">
    <property type="entry name" value="IRK_C"/>
</dbReference>
<dbReference type="GO" id="GO:0005242">
    <property type="term" value="F:inward rectifier potassium channel activity"/>
    <property type="evidence" value="ECO:0007669"/>
    <property type="project" value="InterPro"/>
</dbReference>
<feature type="domain" description="Inward rectifier potassium channel C-terminal" evidence="16">
    <location>
        <begin position="176"/>
        <end position="349"/>
    </location>
</feature>
<keyword evidence="3 12" id="KW-0633">Potassium transport</keyword>
<dbReference type="Gene3D" id="2.60.40.1400">
    <property type="entry name" value="G protein-activated inward rectifier potassium channel 1"/>
    <property type="match status" value="1"/>
</dbReference>
<dbReference type="InterPro" id="IPR016449">
    <property type="entry name" value="K_chnl_inward-rec_Kir"/>
</dbReference>
<proteinExistence type="inferred from homology"/>
<keyword evidence="2 12" id="KW-0813">Transport</keyword>
<gene>
    <name evidence="17" type="primary">ORF70576</name>
</gene>
<evidence type="ECO:0000259" key="16">
    <source>
        <dbReference type="Pfam" id="PF17655"/>
    </source>
</evidence>
<evidence type="ECO:0000256" key="4">
    <source>
        <dbReference type="ARBA" id="ARBA00022692"/>
    </source>
</evidence>
<keyword evidence="8 12" id="KW-0406">Ion transport</keyword>
<dbReference type="InterPro" id="IPR013518">
    <property type="entry name" value="K_chnl_inward-rec_Kir_cyto"/>
</dbReference>
<feature type="transmembrane region" description="Helical" evidence="14">
    <location>
        <begin position="64"/>
        <end position="87"/>
    </location>
</feature>
<feature type="transmembrane region" description="Helical" evidence="14">
    <location>
        <begin position="144"/>
        <end position="164"/>
    </location>
</feature>
<evidence type="ECO:0008006" key="18">
    <source>
        <dbReference type="Google" id="ProtNLM"/>
    </source>
</evidence>
<evidence type="ECO:0000259" key="15">
    <source>
        <dbReference type="Pfam" id="PF01007"/>
    </source>
</evidence>
<dbReference type="GO" id="GO:0034765">
    <property type="term" value="P:regulation of monoatomic ion transmembrane transport"/>
    <property type="evidence" value="ECO:0007669"/>
    <property type="project" value="TreeGrafter"/>
</dbReference>
<dbReference type="AlphaFoldDB" id="A0A0B6ZM15"/>
<reference evidence="17" key="1">
    <citation type="submission" date="2014-12" db="EMBL/GenBank/DDBJ databases">
        <title>Insight into the proteome of Arion vulgaris.</title>
        <authorList>
            <person name="Aradska J."/>
            <person name="Bulat T."/>
            <person name="Smidak R."/>
            <person name="Sarate P."/>
            <person name="Gangsoo J."/>
            <person name="Sialana F."/>
            <person name="Bilban M."/>
            <person name="Lubec G."/>
        </authorList>
    </citation>
    <scope>NUCLEOTIDE SEQUENCE</scope>
    <source>
        <tissue evidence="17">Skin</tissue>
    </source>
</reference>
<keyword evidence="5 12" id="KW-0851">Voltage-gated channel</keyword>
<keyword evidence="7 14" id="KW-1133">Transmembrane helix</keyword>
<dbReference type="SUPFAM" id="SSF81324">
    <property type="entry name" value="Voltage-gated potassium channels"/>
    <property type="match status" value="1"/>
</dbReference>